<reference evidence="3 4" key="1">
    <citation type="submission" date="2013-11" db="EMBL/GenBank/DDBJ databases">
        <title>Genome sequencing of Stegodyphus mimosarum.</title>
        <authorList>
            <person name="Bechsgaard J."/>
        </authorList>
    </citation>
    <scope>NUCLEOTIDE SEQUENCE [LARGE SCALE GENOMIC DNA]</scope>
</reference>
<dbReference type="SMART" id="SM00726">
    <property type="entry name" value="UIM"/>
    <property type="match status" value="2"/>
</dbReference>
<dbReference type="PROSITE" id="PS50330">
    <property type="entry name" value="UIM"/>
    <property type="match status" value="1"/>
</dbReference>
<dbReference type="EMBL" id="KK115611">
    <property type="protein sequence ID" value="KFM65539.1"/>
    <property type="molecule type" value="Genomic_DNA"/>
</dbReference>
<dbReference type="InterPro" id="IPR003903">
    <property type="entry name" value="UIM_dom"/>
</dbReference>
<proteinExistence type="predicted"/>
<gene>
    <name evidence="3" type="ORF">X975_02527</name>
</gene>
<evidence type="ECO:0000256" key="1">
    <source>
        <dbReference type="SAM" id="Coils"/>
    </source>
</evidence>
<sequence length="98" mass="11078">MEAGSEEDQVTIWEALRAQKPNTSGSEDEDLQKAIQESLSETPASKIASPMDDFRTSEETQLELALKLSQQTLEDEEKQLQEEQEVLERVLQLSLAEQ</sequence>
<dbReference type="AlphaFoldDB" id="A0A087TKA0"/>
<evidence type="ECO:0000256" key="2">
    <source>
        <dbReference type="SAM" id="MobiDB-lite"/>
    </source>
</evidence>
<keyword evidence="1" id="KW-0175">Coiled coil</keyword>
<organism evidence="3 4">
    <name type="scientific">Stegodyphus mimosarum</name>
    <name type="common">African social velvet spider</name>
    <dbReference type="NCBI Taxonomy" id="407821"/>
    <lineage>
        <taxon>Eukaryota</taxon>
        <taxon>Metazoa</taxon>
        <taxon>Ecdysozoa</taxon>
        <taxon>Arthropoda</taxon>
        <taxon>Chelicerata</taxon>
        <taxon>Arachnida</taxon>
        <taxon>Araneae</taxon>
        <taxon>Araneomorphae</taxon>
        <taxon>Entelegynae</taxon>
        <taxon>Eresoidea</taxon>
        <taxon>Eresidae</taxon>
        <taxon>Stegodyphus</taxon>
    </lineage>
</organism>
<dbReference type="Proteomes" id="UP000054359">
    <property type="component" value="Unassembled WGS sequence"/>
</dbReference>
<dbReference type="OrthoDB" id="1585644at2759"/>
<feature type="region of interest" description="Disordered" evidence="2">
    <location>
        <begin position="17"/>
        <end position="52"/>
    </location>
</feature>
<protein>
    <submittedName>
        <fullName evidence="3">Ankyrin repeat domain-containing protein 13D</fullName>
    </submittedName>
</protein>
<dbReference type="Pfam" id="PF02809">
    <property type="entry name" value="UIM"/>
    <property type="match status" value="3"/>
</dbReference>
<evidence type="ECO:0000313" key="4">
    <source>
        <dbReference type="Proteomes" id="UP000054359"/>
    </source>
</evidence>
<evidence type="ECO:0000313" key="3">
    <source>
        <dbReference type="EMBL" id="KFM65539.1"/>
    </source>
</evidence>
<name>A0A087TKA0_STEMI</name>
<accession>A0A087TKA0</accession>
<keyword evidence="4" id="KW-1185">Reference proteome</keyword>
<feature type="coiled-coil region" evidence="1">
    <location>
        <begin position="59"/>
        <end position="93"/>
    </location>
</feature>
<feature type="non-terminal residue" evidence="3">
    <location>
        <position position="98"/>
    </location>
</feature>